<reference evidence="2" key="1">
    <citation type="submission" date="2022-11" db="UniProtKB">
        <authorList>
            <consortium name="WormBaseParasite"/>
        </authorList>
    </citation>
    <scope>IDENTIFICATION</scope>
</reference>
<keyword evidence="1" id="KW-1185">Reference proteome</keyword>
<dbReference type="WBParaSite" id="PEQ_0000693501-mRNA-1">
    <property type="protein sequence ID" value="PEQ_0000693501-mRNA-1"/>
    <property type="gene ID" value="PEQ_0000693501"/>
</dbReference>
<evidence type="ECO:0000313" key="2">
    <source>
        <dbReference type="WBParaSite" id="PEQ_0000693501-mRNA-1"/>
    </source>
</evidence>
<evidence type="ECO:0000313" key="1">
    <source>
        <dbReference type="Proteomes" id="UP000887564"/>
    </source>
</evidence>
<dbReference type="Proteomes" id="UP000887564">
    <property type="component" value="Unplaced"/>
</dbReference>
<protein>
    <submittedName>
        <fullName evidence="2">Secreted protein</fullName>
    </submittedName>
</protein>
<organism evidence="1 2">
    <name type="scientific">Parascaris equorum</name>
    <name type="common">Equine roundworm</name>
    <dbReference type="NCBI Taxonomy" id="6256"/>
    <lineage>
        <taxon>Eukaryota</taxon>
        <taxon>Metazoa</taxon>
        <taxon>Ecdysozoa</taxon>
        <taxon>Nematoda</taxon>
        <taxon>Chromadorea</taxon>
        <taxon>Rhabditida</taxon>
        <taxon>Spirurina</taxon>
        <taxon>Ascaridomorpha</taxon>
        <taxon>Ascaridoidea</taxon>
        <taxon>Ascarididae</taxon>
        <taxon>Parascaris</taxon>
    </lineage>
</organism>
<name>A0A914RY32_PAREQ</name>
<sequence>MFFETLKILTSAVSTRLLRTLNNIRASRNNASCLSATCTQKLIAISVKRRTVNDNIPCNILLTSRVAFSEMRRRPRMQGLCIALLLEFGEHRLRVLP</sequence>
<dbReference type="AlphaFoldDB" id="A0A914RY32"/>
<accession>A0A914RY32</accession>
<proteinExistence type="predicted"/>